<evidence type="ECO:0000259" key="8">
    <source>
        <dbReference type="PROSITE" id="PS50928"/>
    </source>
</evidence>
<keyword evidence="5 7" id="KW-1133">Transmembrane helix</keyword>
<dbReference type="PANTHER" id="PTHR43386">
    <property type="entry name" value="OLIGOPEPTIDE TRANSPORT SYSTEM PERMEASE PROTEIN APPC"/>
    <property type="match status" value="1"/>
</dbReference>
<dbReference type="Gene3D" id="1.10.3720.10">
    <property type="entry name" value="MetI-like"/>
    <property type="match status" value="1"/>
</dbReference>
<evidence type="ECO:0000313" key="9">
    <source>
        <dbReference type="EMBL" id="CAG9171095.1"/>
    </source>
</evidence>
<evidence type="ECO:0000313" key="10">
    <source>
        <dbReference type="Proteomes" id="UP000721236"/>
    </source>
</evidence>
<name>A0ABM8WUD7_9BURK</name>
<keyword evidence="6 7" id="KW-0472">Membrane</keyword>
<evidence type="ECO:0000256" key="5">
    <source>
        <dbReference type="ARBA" id="ARBA00022989"/>
    </source>
</evidence>
<dbReference type="Pfam" id="PF00528">
    <property type="entry name" value="BPD_transp_1"/>
    <property type="match status" value="1"/>
</dbReference>
<comment type="similarity">
    <text evidence="7">Belongs to the binding-protein-dependent transport system permease family.</text>
</comment>
<dbReference type="InterPro" id="IPR025966">
    <property type="entry name" value="OppC_N"/>
</dbReference>
<gene>
    <name evidence="9" type="primary">gsiD_1</name>
    <name evidence="9" type="ORF">LMG21510_01549</name>
</gene>
<dbReference type="RefSeq" id="WP_224040899.1">
    <property type="nucleotide sequence ID" value="NZ_CAJZAH010000002.1"/>
</dbReference>
<dbReference type="PANTHER" id="PTHR43386:SF1">
    <property type="entry name" value="D,D-DIPEPTIDE TRANSPORT SYSTEM PERMEASE PROTEIN DDPC-RELATED"/>
    <property type="match status" value="1"/>
</dbReference>
<evidence type="ECO:0000256" key="1">
    <source>
        <dbReference type="ARBA" id="ARBA00004651"/>
    </source>
</evidence>
<feature type="transmembrane region" description="Helical" evidence="7">
    <location>
        <begin position="104"/>
        <end position="131"/>
    </location>
</feature>
<dbReference type="InterPro" id="IPR000515">
    <property type="entry name" value="MetI-like"/>
</dbReference>
<sequence>MANPVVHPSTIAAPRSAGAKPVRRPLPGFGFLKRLFRDKPLGAAGAVICALFLFCGIFADVLAPYGMNEINMLHRLQPPSWAHPFGTDNLGRDMLSRCLYGAQLSVVIGLSAATLATVVSVVLGILTGYLGGKFDLIVQRMVDAWMSFPDLVILIVVVSVLGPGSWQIVGTLGLLLGIGGSRIVRSAVVSVRENMYVHAAQSMGASTGRILWRHILPNVLPPVIVLFTTRVGTAILAESGLSFLGLGVPPPAPTWGGMLSGDGRTFMFQGPWLALAPGICLTIVVYAINVYGDALRDLLDPRMRGTR</sequence>
<dbReference type="PROSITE" id="PS50928">
    <property type="entry name" value="ABC_TM1"/>
    <property type="match status" value="1"/>
</dbReference>
<keyword evidence="10" id="KW-1185">Reference proteome</keyword>
<proteinExistence type="inferred from homology"/>
<feature type="transmembrane region" description="Helical" evidence="7">
    <location>
        <begin position="41"/>
        <end position="65"/>
    </location>
</feature>
<evidence type="ECO:0000256" key="3">
    <source>
        <dbReference type="ARBA" id="ARBA00022475"/>
    </source>
</evidence>
<evidence type="ECO:0000256" key="4">
    <source>
        <dbReference type="ARBA" id="ARBA00022692"/>
    </source>
</evidence>
<dbReference type="InterPro" id="IPR035906">
    <property type="entry name" value="MetI-like_sf"/>
</dbReference>
<dbReference type="SUPFAM" id="SSF161098">
    <property type="entry name" value="MetI-like"/>
    <property type="match status" value="1"/>
</dbReference>
<organism evidence="9 10">
    <name type="scientific">Cupriavidus respiraculi</name>
    <dbReference type="NCBI Taxonomy" id="195930"/>
    <lineage>
        <taxon>Bacteria</taxon>
        <taxon>Pseudomonadati</taxon>
        <taxon>Pseudomonadota</taxon>
        <taxon>Betaproteobacteria</taxon>
        <taxon>Burkholderiales</taxon>
        <taxon>Burkholderiaceae</taxon>
        <taxon>Cupriavidus</taxon>
    </lineage>
</organism>
<keyword evidence="3" id="KW-1003">Cell membrane</keyword>
<dbReference type="CDD" id="cd06261">
    <property type="entry name" value="TM_PBP2"/>
    <property type="match status" value="1"/>
</dbReference>
<protein>
    <submittedName>
        <fullName evidence="9">Glutathione transport system permease protein GsiD</fullName>
    </submittedName>
</protein>
<feature type="domain" description="ABC transmembrane type-1" evidence="8">
    <location>
        <begin position="106"/>
        <end position="292"/>
    </location>
</feature>
<dbReference type="InterPro" id="IPR050366">
    <property type="entry name" value="BP-dependent_transpt_permease"/>
</dbReference>
<comment type="subcellular location">
    <subcellularLocation>
        <location evidence="1 7">Cell membrane</location>
        <topology evidence="1 7">Multi-pass membrane protein</topology>
    </subcellularLocation>
</comment>
<keyword evidence="4 7" id="KW-0812">Transmembrane</keyword>
<feature type="transmembrane region" description="Helical" evidence="7">
    <location>
        <begin position="266"/>
        <end position="288"/>
    </location>
</feature>
<keyword evidence="2 7" id="KW-0813">Transport</keyword>
<evidence type="ECO:0000256" key="2">
    <source>
        <dbReference type="ARBA" id="ARBA00022448"/>
    </source>
</evidence>
<evidence type="ECO:0000256" key="7">
    <source>
        <dbReference type="RuleBase" id="RU363032"/>
    </source>
</evidence>
<feature type="transmembrane region" description="Helical" evidence="7">
    <location>
        <begin position="151"/>
        <end position="176"/>
    </location>
</feature>
<accession>A0ABM8WUD7</accession>
<feature type="transmembrane region" description="Helical" evidence="7">
    <location>
        <begin position="219"/>
        <end position="246"/>
    </location>
</feature>
<comment type="caution">
    <text evidence="9">The sequence shown here is derived from an EMBL/GenBank/DDBJ whole genome shotgun (WGS) entry which is preliminary data.</text>
</comment>
<reference evidence="9 10" key="1">
    <citation type="submission" date="2021-08" db="EMBL/GenBank/DDBJ databases">
        <authorList>
            <person name="Peeters C."/>
        </authorList>
    </citation>
    <scope>NUCLEOTIDE SEQUENCE [LARGE SCALE GENOMIC DNA]</scope>
    <source>
        <strain evidence="9 10">LMG 21510</strain>
    </source>
</reference>
<dbReference type="Pfam" id="PF12911">
    <property type="entry name" value="OppC_N"/>
    <property type="match status" value="1"/>
</dbReference>
<dbReference type="Proteomes" id="UP000721236">
    <property type="component" value="Unassembled WGS sequence"/>
</dbReference>
<evidence type="ECO:0000256" key="6">
    <source>
        <dbReference type="ARBA" id="ARBA00023136"/>
    </source>
</evidence>
<dbReference type="EMBL" id="CAJZAH010000002">
    <property type="protein sequence ID" value="CAG9171095.1"/>
    <property type="molecule type" value="Genomic_DNA"/>
</dbReference>